<protein>
    <recommendedName>
        <fullName evidence="10">tRNA dimethylallyltransferase</fullName>
        <ecNumber evidence="10">2.5.1.75</ecNumber>
    </recommendedName>
    <alternativeName>
        <fullName evidence="10">Dimethylallyl diphosphate:tRNA dimethylallyltransferase</fullName>
        <shortName evidence="10">DMAPP:tRNA dimethylallyltransferase</shortName>
        <shortName evidence="10">DMATase</shortName>
    </alternativeName>
    <alternativeName>
        <fullName evidence="10">Isopentenyl-diphosphate:tRNA isopentenyltransferase</fullName>
        <shortName evidence="10">IPP transferase</shortName>
        <shortName evidence="10">IPPT</shortName>
        <shortName evidence="10">IPTase</shortName>
    </alternativeName>
</protein>
<dbReference type="EC" id="2.5.1.75" evidence="10"/>
<comment type="cofactor">
    <cofactor evidence="1 10">
        <name>Mg(2+)</name>
        <dbReference type="ChEBI" id="CHEBI:18420"/>
    </cofactor>
</comment>
<keyword evidence="8 10" id="KW-0460">Magnesium</keyword>
<feature type="site" description="Interaction with substrate tRNA" evidence="10">
    <location>
        <position position="124"/>
    </location>
</feature>
<accession>A0A923MI86</accession>
<evidence type="ECO:0000256" key="1">
    <source>
        <dbReference type="ARBA" id="ARBA00001946"/>
    </source>
</evidence>
<comment type="caution">
    <text evidence="10">Lacks conserved residue(s) required for the propagation of feature annotation.</text>
</comment>
<comment type="caution">
    <text evidence="14">The sequence shown here is derived from an EMBL/GenBank/DDBJ whole genome shotgun (WGS) entry which is preliminary data.</text>
</comment>
<keyword evidence="6 10" id="KW-0547">Nucleotide-binding</keyword>
<keyword evidence="15" id="KW-1185">Reference proteome</keyword>
<feature type="site" description="Interaction with substrate tRNA" evidence="10">
    <location>
        <position position="101"/>
    </location>
</feature>
<dbReference type="HAMAP" id="MF_00185">
    <property type="entry name" value="IPP_trans"/>
    <property type="match status" value="1"/>
</dbReference>
<feature type="region of interest" description="Interaction with substrate tRNA" evidence="10">
    <location>
        <begin position="35"/>
        <end position="38"/>
    </location>
</feature>
<evidence type="ECO:0000256" key="5">
    <source>
        <dbReference type="ARBA" id="ARBA00022694"/>
    </source>
</evidence>
<dbReference type="InterPro" id="IPR018022">
    <property type="entry name" value="IPT"/>
</dbReference>
<dbReference type="GO" id="GO:0052381">
    <property type="term" value="F:tRNA dimethylallyltransferase activity"/>
    <property type="evidence" value="ECO:0007669"/>
    <property type="project" value="UniProtKB-UniRule"/>
</dbReference>
<dbReference type="GO" id="GO:0006400">
    <property type="term" value="P:tRNA modification"/>
    <property type="evidence" value="ECO:0007669"/>
    <property type="project" value="TreeGrafter"/>
</dbReference>
<feature type="binding site" evidence="10">
    <location>
        <begin position="10"/>
        <end position="17"/>
    </location>
    <ligand>
        <name>ATP</name>
        <dbReference type="ChEBI" id="CHEBI:30616"/>
    </ligand>
</feature>
<dbReference type="Pfam" id="PF01715">
    <property type="entry name" value="IPPT"/>
    <property type="match status" value="1"/>
</dbReference>
<evidence type="ECO:0000256" key="7">
    <source>
        <dbReference type="ARBA" id="ARBA00022840"/>
    </source>
</evidence>
<dbReference type="Proteomes" id="UP000620327">
    <property type="component" value="Unassembled WGS sequence"/>
</dbReference>
<evidence type="ECO:0000256" key="3">
    <source>
        <dbReference type="ARBA" id="ARBA00005842"/>
    </source>
</evidence>
<evidence type="ECO:0000256" key="8">
    <source>
        <dbReference type="ARBA" id="ARBA00022842"/>
    </source>
</evidence>
<keyword evidence="7 10" id="KW-0067">ATP-binding</keyword>
<sequence length="314" mass="34660">MTPKIVCVAGPTACGKTTLGVLLARRFHGEVVSADSMQIYRGMTVGTAAPTEAEMQGVPHHMIAVAEPSEQWSAAEYVAKATPIVDDILFRGKLPILVGGTGLWMDALIRGHGFAGGHAGGEVRRELETRFDRDGIEPLLAELRQVDPESAARLHPADTKRILRALEVYLETGETISAHNAATRQLPPRYDAVWIGLQFADRADMKALIDRRVDKMAEEGLLEEVQALLAMGLPRNATAMQAIGYKEFLGVLDGTLTEQEALELVKLRSRQYAKRQLTWLRRNPAIHWIYWEKDRDFARALQISTEILTASGLG</sequence>
<comment type="subunit">
    <text evidence="10">Monomer.</text>
</comment>
<keyword evidence="4 10" id="KW-0808">Transferase</keyword>
<dbReference type="SUPFAM" id="SSF52540">
    <property type="entry name" value="P-loop containing nucleoside triphosphate hydrolases"/>
    <property type="match status" value="1"/>
</dbReference>
<organism evidence="14 15">
    <name type="scientific">Dysosmobacter segnis</name>
    <dbReference type="NCBI Taxonomy" id="2763042"/>
    <lineage>
        <taxon>Bacteria</taxon>
        <taxon>Bacillati</taxon>
        <taxon>Bacillota</taxon>
        <taxon>Clostridia</taxon>
        <taxon>Eubacteriales</taxon>
        <taxon>Oscillospiraceae</taxon>
        <taxon>Dysosmobacter</taxon>
    </lineage>
</organism>
<comment type="function">
    <text evidence="2 10 12">Catalyzes the transfer of a dimethylallyl group onto the adenine at position 37 in tRNAs that read codons beginning with uridine, leading to the formation of N6-(dimethylallyl)adenosine (i(6)A).</text>
</comment>
<dbReference type="GO" id="GO:0005524">
    <property type="term" value="F:ATP binding"/>
    <property type="evidence" value="ECO:0007669"/>
    <property type="project" value="UniProtKB-UniRule"/>
</dbReference>
<dbReference type="RefSeq" id="WP_187014302.1">
    <property type="nucleotide sequence ID" value="NZ_JACOQI010000004.1"/>
</dbReference>
<evidence type="ECO:0000313" key="15">
    <source>
        <dbReference type="Proteomes" id="UP000620327"/>
    </source>
</evidence>
<evidence type="ECO:0000256" key="11">
    <source>
        <dbReference type="RuleBase" id="RU003783"/>
    </source>
</evidence>
<dbReference type="PANTHER" id="PTHR11088:SF60">
    <property type="entry name" value="TRNA DIMETHYLALLYLTRANSFERASE"/>
    <property type="match status" value="1"/>
</dbReference>
<proteinExistence type="inferred from homology"/>
<dbReference type="Gene3D" id="1.10.20.140">
    <property type="match status" value="1"/>
</dbReference>
<comment type="catalytic activity">
    <reaction evidence="9 10 11">
        <text>adenosine(37) in tRNA + dimethylallyl diphosphate = N(6)-dimethylallyladenosine(37) in tRNA + diphosphate</text>
        <dbReference type="Rhea" id="RHEA:26482"/>
        <dbReference type="Rhea" id="RHEA-COMP:10162"/>
        <dbReference type="Rhea" id="RHEA-COMP:10375"/>
        <dbReference type="ChEBI" id="CHEBI:33019"/>
        <dbReference type="ChEBI" id="CHEBI:57623"/>
        <dbReference type="ChEBI" id="CHEBI:74411"/>
        <dbReference type="ChEBI" id="CHEBI:74415"/>
        <dbReference type="EC" id="2.5.1.75"/>
    </reaction>
</comment>
<dbReference type="AlphaFoldDB" id="A0A923MI86"/>
<evidence type="ECO:0000256" key="10">
    <source>
        <dbReference type="HAMAP-Rule" id="MF_00185"/>
    </source>
</evidence>
<feature type="binding site" evidence="10">
    <location>
        <begin position="12"/>
        <end position="17"/>
    </location>
    <ligand>
        <name>substrate</name>
    </ligand>
</feature>
<evidence type="ECO:0000256" key="9">
    <source>
        <dbReference type="ARBA" id="ARBA00049563"/>
    </source>
</evidence>
<evidence type="ECO:0000313" key="14">
    <source>
        <dbReference type="EMBL" id="MBC5769959.1"/>
    </source>
</evidence>
<dbReference type="NCBIfam" id="TIGR00174">
    <property type="entry name" value="miaA"/>
    <property type="match status" value="1"/>
</dbReference>
<evidence type="ECO:0000256" key="2">
    <source>
        <dbReference type="ARBA" id="ARBA00003213"/>
    </source>
</evidence>
<evidence type="ECO:0000256" key="13">
    <source>
        <dbReference type="RuleBase" id="RU003785"/>
    </source>
</evidence>
<dbReference type="PANTHER" id="PTHR11088">
    <property type="entry name" value="TRNA DIMETHYLALLYLTRANSFERASE"/>
    <property type="match status" value="1"/>
</dbReference>
<dbReference type="InterPro" id="IPR027417">
    <property type="entry name" value="P-loop_NTPase"/>
</dbReference>
<gene>
    <name evidence="10 14" type="primary">miaA</name>
    <name evidence="14" type="ORF">H8Z83_06400</name>
</gene>
<dbReference type="Gene3D" id="3.40.50.300">
    <property type="entry name" value="P-loop containing nucleotide triphosphate hydrolases"/>
    <property type="match status" value="1"/>
</dbReference>
<comment type="similarity">
    <text evidence="3 10 13">Belongs to the IPP transferase family.</text>
</comment>
<evidence type="ECO:0000256" key="6">
    <source>
        <dbReference type="ARBA" id="ARBA00022741"/>
    </source>
</evidence>
<name>A0A923MI86_9FIRM</name>
<dbReference type="InterPro" id="IPR039657">
    <property type="entry name" value="Dimethylallyltransferase"/>
</dbReference>
<evidence type="ECO:0000256" key="4">
    <source>
        <dbReference type="ARBA" id="ARBA00022679"/>
    </source>
</evidence>
<dbReference type="EMBL" id="JACOQI010000004">
    <property type="protein sequence ID" value="MBC5769959.1"/>
    <property type="molecule type" value="Genomic_DNA"/>
</dbReference>
<reference evidence="14" key="1">
    <citation type="submission" date="2020-08" db="EMBL/GenBank/DDBJ databases">
        <title>Genome public.</title>
        <authorList>
            <person name="Liu C."/>
            <person name="Sun Q."/>
        </authorList>
    </citation>
    <scope>NUCLEOTIDE SEQUENCE</scope>
    <source>
        <strain evidence="14">BX15</strain>
    </source>
</reference>
<evidence type="ECO:0000256" key="12">
    <source>
        <dbReference type="RuleBase" id="RU003784"/>
    </source>
</evidence>
<keyword evidence="5 10" id="KW-0819">tRNA processing</keyword>